<dbReference type="Gene3D" id="2.60.120.200">
    <property type="match status" value="1"/>
</dbReference>
<protein>
    <submittedName>
        <fullName evidence="6">EGF-like domain-containing protein</fullName>
    </submittedName>
</protein>
<dbReference type="InterPro" id="IPR000742">
    <property type="entry name" value="EGF"/>
</dbReference>
<dbReference type="WBParaSite" id="GPLIN_000959100">
    <property type="protein sequence ID" value="GPLIN_000959100"/>
    <property type="gene ID" value="GPLIN_000959100"/>
</dbReference>
<dbReference type="AlphaFoldDB" id="A0A183C9P3"/>
<evidence type="ECO:0000256" key="2">
    <source>
        <dbReference type="PROSITE-ProRule" id="PRU00076"/>
    </source>
</evidence>
<comment type="caution">
    <text evidence="2">Lacks conserved residue(s) required for the propagation of feature annotation.</text>
</comment>
<evidence type="ECO:0000259" key="4">
    <source>
        <dbReference type="PROSITE" id="PS50026"/>
    </source>
</evidence>
<dbReference type="Gene3D" id="2.10.25.10">
    <property type="entry name" value="Laminin"/>
    <property type="match status" value="1"/>
</dbReference>
<dbReference type="InterPro" id="IPR013320">
    <property type="entry name" value="ConA-like_dom_sf"/>
</dbReference>
<feature type="domain" description="EGF-like" evidence="4">
    <location>
        <begin position="152"/>
        <end position="195"/>
    </location>
</feature>
<feature type="region of interest" description="Disordered" evidence="3">
    <location>
        <begin position="469"/>
        <end position="495"/>
    </location>
</feature>
<organism evidence="5 6">
    <name type="scientific">Globodera pallida</name>
    <name type="common">Potato cyst nematode worm</name>
    <name type="synonym">Heterodera pallida</name>
    <dbReference type="NCBI Taxonomy" id="36090"/>
    <lineage>
        <taxon>Eukaryota</taxon>
        <taxon>Metazoa</taxon>
        <taxon>Ecdysozoa</taxon>
        <taxon>Nematoda</taxon>
        <taxon>Chromadorea</taxon>
        <taxon>Rhabditida</taxon>
        <taxon>Tylenchina</taxon>
        <taxon>Tylenchomorpha</taxon>
        <taxon>Tylenchoidea</taxon>
        <taxon>Heteroderidae</taxon>
        <taxon>Heteroderinae</taxon>
        <taxon>Globodera</taxon>
    </lineage>
</organism>
<dbReference type="Proteomes" id="UP000050741">
    <property type="component" value="Unassembled WGS sequence"/>
</dbReference>
<keyword evidence="5" id="KW-1185">Reference proteome</keyword>
<keyword evidence="2" id="KW-0245">EGF-like domain</keyword>
<keyword evidence="1" id="KW-1015">Disulfide bond</keyword>
<accession>A0A183C9P3</accession>
<feature type="region of interest" description="Disordered" evidence="3">
    <location>
        <begin position="117"/>
        <end position="137"/>
    </location>
</feature>
<reference evidence="5" key="2">
    <citation type="submission" date="2014-05" db="EMBL/GenBank/DDBJ databases">
        <title>The genome and life-stage specific transcriptomes of Globodera pallida elucidate key aspects of plant parasitism by a cyst nematode.</title>
        <authorList>
            <person name="Cotton J.A."/>
            <person name="Lilley C.J."/>
            <person name="Jones L.M."/>
            <person name="Kikuchi T."/>
            <person name="Reid A.J."/>
            <person name="Thorpe P."/>
            <person name="Tsai I.J."/>
            <person name="Beasley H."/>
            <person name="Blok V."/>
            <person name="Cock P.J.A."/>
            <person name="Van den Akker S.E."/>
            <person name="Holroyd N."/>
            <person name="Hunt M."/>
            <person name="Mantelin S."/>
            <person name="Naghra H."/>
            <person name="Pain A."/>
            <person name="Palomares-Rius J.E."/>
            <person name="Zarowiecki M."/>
            <person name="Berriman M."/>
            <person name="Jones J.T."/>
            <person name="Urwin P.E."/>
        </authorList>
    </citation>
    <scope>NUCLEOTIDE SEQUENCE [LARGE SCALE GENOMIC DNA]</scope>
    <source>
        <strain evidence="5">Lindley</strain>
    </source>
</reference>
<dbReference type="Pfam" id="PF02210">
    <property type="entry name" value="Laminin_G_2"/>
    <property type="match status" value="1"/>
</dbReference>
<dbReference type="InterPro" id="IPR001791">
    <property type="entry name" value="Laminin_G"/>
</dbReference>
<dbReference type="PROSITE" id="PS50026">
    <property type="entry name" value="EGF_3"/>
    <property type="match status" value="1"/>
</dbReference>
<name>A0A183C9P3_GLOPA</name>
<sequence>MFSNISGTVGIASQQYKYNNNNNNNSSASLAFSCNSGCCCHGIICCTAARWVAITNQDMAGWTTRWARREGAEVAEVEAKSSANNANNNNNNCKQYNHCHHHNTTNKFEQYNNHRINNNNSANAGARRNGGQRRSGPPFHLSLSAGCPFSFAADFCARTSPHGTNPCRNGGICRNVHNTHRCDCSNTAYAGPACAHKPRLVQFPLAHYAAAASARLSSAAGGWHSEAEDIALTLRLSPASATASAGTGSGQLVLLDMLRGHAERPESRLLLAVLGGTVAGGLLADWVFASGEEMTLHWAHNISSGTIADGNWHAAKVRRRGRSVSLFIDGHWCHHQLSNVQNPVISVDELAVGEPIGTHRLKNQLAHLFQFHGELRHFTLNGFDMLKAFRPTPAAAVHGGGTKDFQRPKGVQRTEQTPQRSTTTIATATTQMDYLMTRRNVVDDGTTKYEVFSSSPSAVVQHNHHHNHNQYIHQKQQQHHQQKQKQYQKQQLYAANDSFFTKAPLGCLRQSEQQQQSCEPEPIAEDA</sequence>
<evidence type="ECO:0000256" key="1">
    <source>
        <dbReference type="ARBA" id="ARBA00023157"/>
    </source>
</evidence>
<reference evidence="6" key="3">
    <citation type="submission" date="2016-06" db="UniProtKB">
        <authorList>
            <consortium name="WormBaseParasite"/>
        </authorList>
    </citation>
    <scope>IDENTIFICATION</scope>
</reference>
<evidence type="ECO:0000313" key="5">
    <source>
        <dbReference type="Proteomes" id="UP000050741"/>
    </source>
</evidence>
<dbReference type="SUPFAM" id="SSF49899">
    <property type="entry name" value="Concanavalin A-like lectins/glucanases"/>
    <property type="match status" value="1"/>
</dbReference>
<proteinExistence type="predicted"/>
<reference evidence="5" key="1">
    <citation type="submission" date="2013-12" db="EMBL/GenBank/DDBJ databases">
        <authorList>
            <person name="Aslett M."/>
        </authorList>
    </citation>
    <scope>NUCLEOTIDE SEQUENCE [LARGE SCALE GENOMIC DNA]</scope>
    <source>
        <strain evidence="5">Lindley</strain>
    </source>
</reference>
<evidence type="ECO:0000313" key="6">
    <source>
        <dbReference type="WBParaSite" id="GPLIN_000959100"/>
    </source>
</evidence>
<feature type="compositionally biased region" description="Low complexity" evidence="3">
    <location>
        <begin position="117"/>
        <end position="134"/>
    </location>
</feature>
<dbReference type="CDD" id="cd00054">
    <property type="entry name" value="EGF_CA"/>
    <property type="match status" value="1"/>
</dbReference>
<feature type="region of interest" description="Disordered" evidence="3">
    <location>
        <begin position="397"/>
        <end position="420"/>
    </location>
</feature>
<evidence type="ECO:0000256" key="3">
    <source>
        <dbReference type="SAM" id="MobiDB-lite"/>
    </source>
</evidence>